<dbReference type="Proteomes" id="UP001589691">
    <property type="component" value="Unassembled WGS sequence"/>
</dbReference>
<accession>A0ABV5WWH4</accession>
<dbReference type="RefSeq" id="WP_137641969.1">
    <property type="nucleotide sequence ID" value="NZ_BJEA01000004.1"/>
</dbReference>
<proteinExistence type="predicted"/>
<dbReference type="SUPFAM" id="SSF109797">
    <property type="entry name" value="Bacteriocin immunity protein-like"/>
    <property type="match status" value="1"/>
</dbReference>
<keyword evidence="3" id="KW-1185">Reference proteome</keyword>
<sequence length="114" mass="12914">MAKADFWVSQQQKTQLKTQLILTRNDQAIRSDVGLNRLVLRAGQRLAQQEDYLVVARHLVVDLGYYLFCHDYQMPRAAHDLLAIACQIDIGQPTGGPVIQLSEIKAEGDYQFGR</sequence>
<protein>
    <submittedName>
        <fullName evidence="2">Bacteriocin immunity protein</fullName>
    </submittedName>
</protein>
<gene>
    <name evidence="2" type="ORF">ACFFLI_10355</name>
</gene>
<dbReference type="Gene3D" id="1.20.1440.50">
    <property type="entry name" value="Ta0600-like"/>
    <property type="match status" value="1"/>
</dbReference>
<dbReference type="EMBL" id="JBHLZY010000025">
    <property type="protein sequence ID" value="MFB9770262.1"/>
    <property type="molecule type" value="Genomic_DNA"/>
</dbReference>
<keyword evidence="1" id="KW-0079">Bacteriocin immunity</keyword>
<organism evidence="2 3">
    <name type="scientific">Lactiplantibacillus modestisalitolerans</name>
    <dbReference type="NCBI Taxonomy" id="1457219"/>
    <lineage>
        <taxon>Bacteria</taxon>
        <taxon>Bacillati</taxon>
        <taxon>Bacillota</taxon>
        <taxon>Bacilli</taxon>
        <taxon>Lactobacillales</taxon>
        <taxon>Lactobacillaceae</taxon>
        <taxon>Lactiplantibacillus</taxon>
    </lineage>
</organism>
<comment type="caution">
    <text evidence="2">The sequence shown here is derived from an EMBL/GenBank/DDBJ whole genome shotgun (WGS) entry which is preliminary data.</text>
</comment>
<evidence type="ECO:0000313" key="3">
    <source>
        <dbReference type="Proteomes" id="UP001589691"/>
    </source>
</evidence>
<dbReference type="InterPro" id="IPR023130">
    <property type="entry name" value="Ta0600-like_sf"/>
</dbReference>
<evidence type="ECO:0000313" key="2">
    <source>
        <dbReference type="EMBL" id="MFB9770262.1"/>
    </source>
</evidence>
<name>A0ABV5WWH4_9LACO</name>
<reference evidence="2 3" key="1">
    <citation type="submission" date="2024-09" db="EMBL/GenBank/DDBJ databases">
        <authorList>
            <person name="Sun Q."/>
            <person name="Mori K."/>
        </authorList>
    </citation>
    <scope>NUCLEOTIDE SEQUENCE [LARGE SCALE GENOMIC DNA]</scope>
    <source>
        <strain evidence="2 3">TBRC 4576</strain>
    </source>
</reference>
<evidence type="ECO:0000256" key="1">
    <source>
        <dbReference type="ARBA" id="ARBA00023025"/>
    </source>
</evidence>